<dbReference type="EMBL" id="AP023396">
    <property type="protein sequence ID" value="BCK52597.1"/>
    <property type="molecule type" value="Genomic_DNA"/>
</dbReference>
<gene>
    <name evidence="2" type="ORF">NWFMUON74_03690</name>
</gene>
<feature type="domain" description="Rv3660c-like CheY-like N-terminal" evidence="1">
    <location>
        <begin position="22"/>
        <end position="127"/>
    </location>
</feature>
<dbReference type="GO" id="GO:0005524">
    <property type="term" value="F:ATP binding"/>
    <property type="evidence" value="ECO:0007669"/>
    <property type="project" value="TreeGrafter"/>
</dbReference>
<proteinExistence type="predicted"/>
<dbReference type="Proteomes" id="UP000516173">
    <property type="component" value="Chromosome"/>
</dbReference>
<dbReference type="GO" id="GO:0009898">
    <property type="term" value="C:cytoplasmic side of plasma membrane"/>
    <property type="evidence" value="ECO:0007669"/>
    <property type="project" value="TreeGrafter"/>
</dbReference>
<dbReference type="GO" id="GO:0005829">
    <property type="term" value="C:cytosol"/>
    <property type="evidence" value="ECO:0007669"/>
    <property type="project" value="TreeGrafter"/>
</dbReference>
<organism evidence="2 3">
    <name type="scientific">Nocardia wallacei</name>
    <dbReference type="NCBI Taxonomy" id="480035"/>
    <lineage>
        <taxon>Bacteria</taxon>
        <taxon>Bacillati</taxon>
        <taxon>Actinomycetota</taxon>
        <taxon>Actinomycetes</taxon>
        <taxon>Mycobacteriales</taxon>
        <taxon>Nocardiaceae</taxon>
        <taxon>Nocardia</taxon>
    </lineage>
</organism>
<dbReference type="NCBIfam" id="TIGR03815">
    <property type="entry name" value="CpaE_hom_Actino"/>
    <property type="match status" value="1"/>
</dbReference>
<dbReference type="AlphaFoldDB" id="A0A7G1KBJ8"/>
<evidence type="ECO:0000259" key="1">
    <source>
        <dbReference type="Pfam" id="PF26563"/>
    </source>
</evidence>
<sequence length="368" mass="36493">MNSIAASEVSDSAPPGPVLVLVADRRLREEVSRVAAAADRRVTVAEPPIGRPAWSEAVMVILDAAAAGECGAAAWPRRPGTLLVTEGEPGLLDWQTAAAVGAERVVALPAAADELIEAFADHTHRGPGDGLVVAVVGAGGGAGASTLAAAVALTAADRFLPHTILVDGDPLGGGLDLLLGIESTPGLRWPELVVEEGRVAAGALHDALPSAGPGLAVLSCGRAASGAEAAEIGAGAARAVVEAGRAAGDLVVCDVSGARGPHADQLLDAADLVVLVVPARLRAVAAARGVAAHVGRRNPNQGLVVRGPAPGGLRSGEVAAALDLPLLAGVRAQPGLATRLERGGLEVPRGPLRTAANAVLDVLSEAGQ</sequence>
<dbReference type="GO" id="GO:0051782">
    <property type="term" value="P:negative regulation of cell division"/>
    <property type="evidence" value="ECO:0007669"/>
    <property type="project" value="TreeGrafter"/>
</dbReference>
<dbReference type="SUPFAM" id="SSF52540">
    <property type="entry name" value="P-loop containing nucleoside triphosphate hydrolases"/>
    <property type="match status" value="1"/>
</dbReference>
<dbReference type="InterPro" id="IPR050625">
    <property type="entry name" value="ParA/MinD_ATPase"/>
</dbReference>
<name>A0A7G1KBJ8_9NOCA</name>
<dbReference type="PANTHER" id="PTHR43384:SF11">
    <property type="entry name" value="SEPTUM SITE DETERMINING PROTEIN"/>
    <property type="match status" value="1"/>
</dbReference>
<protein>
    <submittedName>
        <fullName evidence="2">ATPase AAA</fullName>
    </submittedName>
</protein>
<dbReference type="InterPro" id="IPR059050">
    <property type="entry name" value="Rv3660c_N"/>
</dbReference>
<dbReference type="InterPro" id="IPR022521">
    <property type="entry name" value="Rv3660c"/>
</dbReference>
<keyword evidence="3" id="KW-1185">Reference proteome</keyword>
<dbReference type="RefSeq" id="WP_187686289.1">
    <property type="nucleotide sequence ID" value="NZ_AP023396.1"/>
</dbReference>
<evidence type="ECO:0000313" key="3">
    <source>
        <dbReference type="Proteomes" id="UP000516173"/>
    </source>
</evidence>
<dbReference type="Gene3D" id="3.40.50.300">
    <property type="entry name" value="P-loop containing nucleotide triphosphate hydrolases"/>
    <property type="match status" value="1"/>
</dbReference>
<reference evidence="2 3" key="1">
    <citation type="submission" date="2020-08" db="EMBL/GenBank/DDBJ databases">
        <title>Genome Sequencing of Nocardia wallacei strain FMUON74 and assembly.</title>
        <authorList>
            <person name="Toyokawa M."/>
            <person name="Uesaka K."/>
        </authorList>
    </citation>
    <scope>NUCLEOTIDE SEQUENCE [LARGE SCALE GENOMIC DNA]</scope>
    <source>
        <strain evidence="2 3">FMUON74</strain>
    </source>
</reference>
<dbReference type="KEGG" id="nwl:NWFMUON74_03690"/>
<dbReference type="GO" id="GO:0016887">
    <property type="term" value="F:ATP hydrolysis activity"/>
    <property type="evidence" value="ECO:0007669"/>
    <property type="project" value="TreeGrafter"/>
</dbReference>
<accession>A0A7G1KBJ8</accession>
<dbReference type="PANTHER" id="PTHR43384">
    <property type="entry name" value="SEPTUM SITE-DETERMINING PROTEIN MIND HOMOLOG, CHLOROPLASTIC-RELATED"/>
    <property type="match status" value="1"/>
</dbReference>
<evidence type="ECO:0000313" key="2">
    <source>
        <dbReference type="EMBL" id="BCK52597.1"/>
    </source>
</evidence>
<dbReference type="Pfam" id="PF26563">
    <property type="entry name" value="Rv3660c_N"/>
    <property type="match status" value="1"/>
</dbReference>
<dbReference type="GeneID" id="80344997"/>
<dbReference type="InterPro" id="IPR027417">
    <property type="entry name" value="P-loop_NTPase"/>
</dbReference>